<accession>H0UPV7</accession>
<dbReference type="InterPro" id="IPR011583">
    <property type="entry name" value="Chitinase_II/V-like_cat"/>
</dbReference>
<dbReference type="SUPFAM" id="SSF51445">
    <property type="entry name" value="(Trans)glycosidases"/>
    <property type="match status" value="1"/>
</dbReference>
<name>H0UPV7_9BACT</name>
<evidence type="ECO:0000259" key="1">
    <source>
        <dbReference type="PROSITE" id="PS51910"/>
    </source>
</evidence>
<dbReference type="Proteomes" id="UP000005730">
    <property type="component" value="Chromosome"/>
</dbReference>
<proteinExistence type="predicted"/>
<reference evidence="2 3" key="1">
    <citation type="submission" date="2011-10" db="EMBL/GenBank/DDBJ databases">
        <title>The Noncontiguous Finished genome of Thermanaerovibrio velox DSM 12556.</title>
        <authorList>
            <consortium name="US DOE Joint Genome Institute (JGI-PGF)"/>
            <person name="Lucas S."/>
            <person name="Copeland A."/>
            <person name="Lapidus A."/>
            <person name="Glavina del Rio T."/>
            <person name="Dalin E."/>
            <person name="Tice H."/>
            <person name="Bruce D."/>
            <person name="Goodwin L."/>
            <person name="Pitluck S."/>
            <person name="Peters L."/>
            <person name="Mikhailova N."/>
            <person name="Teshima H."/>
            <person name="Kyrpides N."/>
            <person name="Mavromatis K."/>
            <person name="Ivanova N."/>
            <person name="Markowitz V."/>
            <person name="Cheng J.-F."/>
            <person name="Hugenholtz P."/>
            <person name="Woyke T."/>
            <person name="Wu D."/>
            <person name="Spring S."/>
            <person name="Brambilla E.-M."/>
            <person name="Klenk H.-P."/>
            <person name="Eisen J.A."/>
        </authorList>
    </citation>
    <scope>NUCLEOTIDE SEQUENCE [LARGE SCALE GENOMIC DNA]</scope>
    <source>
        <strain evidence="2 3">DSM 12556</strain>
    </source>
</reference>
<dbReference type="PROSITE" id="PS51910">
    <property type="entry name" value="GH18_2"/>
    <property type="match status" value="1"/>
</dbReference>
<dbReference type="GO" id="GO:0016787">
    <property type="term" value="F:hydrolase activity"/>
    <property type="evidence" value="ECO:0007669"/>
    <property type="project" value="UniProtKB-KW"/>
</dbReference>
<organism evidence="2 3">
    <name type="scientific">Thermanaerovibrio velox DSM 12556</name>
    <dbReference type="NCBI Taxonomy" id="926567"/>
    <lineage>
        <taxon>Bacteria</taxon>
        <taxon>Thermotogati</taxon>
        <taxon>Synergistota</taxon>
        <taxon>Synergistia</taxon>
        <taxon>Synergistales</taxon>
        <taxon>Synergistaceae</taxon>
        <taxon>Thermanaerovibrio</taxon>
    </lineage>
</organism>
<dbReference type="InterPro" id="IPR017853">
    <property type="entry name" value="GH"/>
</dbReference>
<dbReference type="GO" id="GO:0008061">
    <property type="term" value="F:chitin binding"/>
    <property type="evidence" value="ECO:0007669"/>
    <property type="project" value="InterPro"/>
</dbReference>
<dbReference type="AlphaFoldDB" id="H0UPV7"/>
<dbReference type="Gene3D" id="3.10.50.10">
    <property type="match status" value="1"/>
</dbReference>
<dbReference type="SMART" id="SM00636">
    <property type="entry name" value="Glyco_18"/>
    <property type="match status" value="1"/>
</dbReference>
<evidence type="ECO:0000313" key="2">
    <source>
        <dbReference type="EMBL" id="EHM10666.1"/>
    </source>
</evidence>
<dbReference type="Pfam" id="PF00704">
    <property type="entry name" value="Glyco_hydro_18"/>
    <property type="match status" value="1"/>
</dbReference>
<dbReference type="HOGENOM" id="CLU_020253_1_0_0"/>
<dbReference type="eggNOG" id="COG3858">
    <property type="taxonomic scope" value="Bacteria"/>
</dbReference>
<evidence type="ECO:0000313" key="3">
    <source>
        <dbReference type="Proteomes" id="UP000005730"/>
    </source>
</evidence>
<dbReference type="RefSeq" id="WP_006584161.1">
    <property type="nucleotide sequence ID" value="NZ_CM001377.1"/>
</dbReference>
<dbReference type="STRING" id="926567.TheveDRAFT_1548"/>
<dbReference type="EMBL" id="CM001377">
    <property type="protein sequence ID" value="EHM10666.1"/>
    <property type="molecule type" value="Genomic_DNA"/>
</dbReference>
<keyword evidence="2" id="KW-0378">Hydrolase</keyword>
<feature type="domain" description="GH18" evidence="1">
    <location>
        <begin position="165"/>
        <end position="478"/>
    </location>
</feature>
<protein>
    <submittedName>
        <fullName evidence="2">Putative glycosyl hydrolase</fullName>
    </submittedName>
</protein>
<dbReference type="Gene3D" id="3.20.20.80">
    <property type="entry name" value="Glycosidases"/>
    <property type="match status" value="1"/>
</dbReference>
<dbReference type="InterPro" id="IPR001223">
    <property type="entry name" value="Glyco_hydro18_cat"/>
</dbReference>
<dbReference type="GO" id="GO:0005975">
    <property type="term" value="P:carbohydrate metabolic process"/>
    <property type="evidence" value="ECO:0007669"/>
    <property type="project" value="InterPro"/>
</dbReference>
<dbReference type="PANTHER" id="PTHR46066">
    <property type="entry name" value="CHITINASE DOMAIN-CONTAINING PROTEIN 1 FAMILY MEMBER"/>
    <property type="match status" value="1"/>
</dbReference>
<dbReference type="PANTHER" id="PTHR46066:SF2">
    <property type="entry name" value="CHITINASE DOMAIN-CONTAINING PROTEIN 1"/>
    <property type="match status" value="1"/>
</dbReference>
<gene>
    <name evidence="2" type="ORF">TheveDRAFT_1548</name>
</gene>
<keyword evidence="3" id="KW-1185">Reference proteome</keyword>
<sequence length="488" mass="53294">MRIFGGFGRVLRMAGGLVAALPFLIFGIWVGPGAADDQVPLYLNAVGDRPVMAGTAIRRGESLLVPLGALRRLGADVAFDGGSKLVVMELRRGNPMVSFDVPLEGLRLTARGNPVSGDVFMDIRGFEPVLGIAMAAVDDGVMLYRLNSLGELKDLPSPLNSPLEHPFSLVWDPLYRTDPHLDPSFPSVSVVSPSWFKVRPDGEVEFTGRLSYVEGAHRLGVRVWPLVHNGFDPGATKAFLNDPTAVNRAVGRIVAYCSLLGLDGINLDFENMDPADKDAYSAFVRAVAERLRPLGLKTSVDVTVESTSAFWSRCYDRRALGEAADYVMVMTYDEHWGKSPVAGSVASLPWVQRGLEGLLRSVPGDKLLLGLPFYTRVWEESPSGGGVKVRSKALSMGTAESKVQENQAQVRWLEEAGQFYAEYLRDGKRYRIWLEEERSLGLKASLVPRYGLAGVAAWRRGFERPEVWGAIHNSMGAAAVRGGMSTIQ</sequence>
<dbReference type="InterPro" id="IPR029070">
    <property type="entry name" value="Chitinase_insertion_sf"/>
</dbReference>